<organism evidence="2">
    <name type="scientific">Rhodococcus sp. D-6</name>
    <dbReference type="NCBI Taxonomy" id="1387842"/>
    <lineage>
        <taxon>Bacteria</taxon>
        <taxon>Bacillati</taxon>
        <taxon>Actinomycetota</taxon>
        <taxon>Actinomycetes</taxon>
        <taxon>Mycobacteriales</taxon>
        <taxon>Nocardiaceae</taxon>
        <taxon>Rhodococcus</taxon>
    </lineage>
</organism>
<dbReference type="RefSeq" id="WP_350247592.1">
    <property type="nucleotide sequence ID" value="NZ_CP132970.1"/>
</dbReference>
<dbReference type="GO" id="GO:0016747">
    <property type="term" value="F:acyltransferase activity, transferring groups other than amino-acyl groups"/>
    <property type="evidence" value="ECO:0007669"/>
    <property type="project" value="InterPro"/>
</dbReference>
<keyword evidence="2" id="KW-0808">Transferase</keyword>
<dbReference type="InterPro" id="IPR000182">
    <property type="entry name" value="GNAT_dom"/>
</dbReference>
<reference evidence="2" key="1">
    <citation type="submission" date="2023-08" db="EMBL/GenBank/DDBJ databases">
        <title>The novel hydrolase IpcH responsible for the initial isoprocarb degradation step in Rhodococcus sp. D-6.</title>
        <authorList>
            <person name="Zhu Q."/>
        </authorList>
    </citation>
    <scope>NUCLEOTIDE SEQUENCE</scope>
    <source>
        <strain evidence="2">D-6</strain>
    </source>
</reference>
<accession>A0AAU7V2T2</accession>
<proteinExistence type="predicted"/>
<dbReference type="KEGG" id="rhox:RBB84_12340"/>
<protein>
    <submittedName>
        <fullName evidence="2">GNAT family protein</fullName>
        <ecNumber evidence="2">2.-.-.-</ecNumber>
    </submittedName>
</protein>
<dbReference type="Gene3D" id="3.40.630.30">
    <property type="match status" value="1"/>
</dbReference>
<name>A0AAU7V2T2_9NOCA</name>
<sequence length="161" mass="18453">MEPVEVQLRELPFDKSHPDRATVARWWDGLEEREALMGIPWTFDETFRQLKDHADFPSPGQYAWGAYDTDANLAGYLIGQVARGGPKEMSFDYQVNPHRQGKGIGPAILREMLQASDFVQFETFSCRVFPHNTRSVRAIEKSGFVLREGSDRDFICTRRPS</sequence>
<dbReference type="Pfam" id="PF13302">
    <property type="entry name" value="Acetyltransf_3"/>
    <property type="match status" value="1"/>
</dbReference>
<dbReference type="EC" id="2.-.-.-" evidence="2"/>
<feature type="domain" description="N-acetyltransferase" evidence="1">
    <location>
        <begin position="19"/>
        <end position="145"/>
    </location>
</feature>
<evidence type="ECO:0000313" key="2">
    <source>
        <dbReference type="EMBL" id="XBW06618.1"/>
    </source>
</evidence>
<dbReference type="EMBL" id="CP132970">
    <property type="protein sequence ID" value="XBW06618.1"/>
    <property type="molecule type" value="Genomic_DNA"/>
</dbReference>
<dbReference type="SUPFAM" id="SSF55729">
    <property type="entry name" value="Acyl-CoA N-acyltransferases (Nat)"/>
    <property type="match status" value="1"/>
</dbReference>
<gene>
    <name evidence="2" type="ORF">RBB84_12340</name>
</gene>
<evidence type="ECO:0000259" key="1">
    <source>
        <dbReference type="Pfam" id="PF13302"/>
    </source>
</evidence>
<dbReference type="InterPro" id="IPR016181">
    <property type="entry name" value="Acyl_CoA_acyltransferase"/>
</dbReference>
<dbReference type="AlphaFoldDB" id="A0AAU7V2T2"/>